<protein>
    <submittedName>
        <fullName evidence="6">NTP transferase domain-containing protein</fullName>
    </submittedName>
</protein>
<dbReference type="GO" id="GO:0003700">
    <property type="term" value="F:DNA-binding transcription factor activity"/>
    <property type="evidence" value="ECO:0007669"/>
    <property type="project" value="InterPro"/>
</dbReference>
<reference evidence="6 7" key="1">
    <citation type="submission" date="2020-05" db="EMBL/GenBank/DDBJ databases">
        <title>Actinomyces sp. zg-325.</title>
        <authorList>
            <person name="Yang C."/>
        </authorList>
    </citation>
    <scope>NUCLEOTIDE SEQUENCE [LARGE SCALE GENOMIC DNA]</scope>
    <source>
        <strain evidence="7">zg-325</strain>
    </source>
</reference>
<dbReference type="SUPFAM" id="SSF56112">
    <property type="entry name" value="Protein kinase-like (PK-like)"/>
    <property type="match status" value="1"/>
</dbReference>
<dbReference type="Gene3D" id="3.90.550.10">
    <property type="entry name" value="Spore Coat Polysaccharide Biosynthesis Protein SpsA, Chain A"/>
    <property type="match status" value="1"/>
</dbReference>
<dbReference type="PANTHER" id="PTHR43584">
    <property type="entry name" value="NUCLEOTIDYL TRANSFERASE"/>
    <property type="match status" value="1"/>
</dbReference>
<evidence type="ECO:0000259" key="5">
    <source>
        <dbReference type="Pfam" id="PF12804"/>
    </source>
</evidence>
<dbReference type="Gene3D" id="3.90.1200.10">
    <property type="match status" value="1"/>
</dbReference>
<evidence type="ECO:0000256" key="2">
    <source>
        <dbReference type="ARBA" id="ARBA00022695"/>
    </source>
</evidence>
<dbReference type="CDD" id="cd02523">
    <property type="entry name" value="PC_cytidylyltransferase"/>
    <property type="match status" value="1"/>
</dbReference>
<accession>A0A6M8B3F1</accession>
<dbReference type="SUPFAM" id="SSF53448">
    <property type="entry name" value="Nucleotide-diphospho-sugar transferases"/>
    <property type="match status" value="1"/>
</dbReference>
<feature type="domain" description="Aminoglycoside phosphotransferase" evidence="3">
    <location>
        <begin position="323"/>
        <end position="532"/>
    </location>
</feature>
<dbReference type="AlphaFoldDB" id="A0A6M8B3F1"/>
<dbReference type="EMBL" id="CP053642">
    <property type="protein sequence ID" value="QKD79187.1"/>
    <property type="molecule type" value="Genomic_DNA"/>
</dbReference>
<dbReference type="InterPro" id="IPR050065">
    <property type="entry name" value="GlmU-like"/>
</dbReference>
<dbReference type="InterPro" id="IPR000835">
    <property type="entry name" value="HTH_MarR-typ"/>
</dbReference>
<dbReference type="GO" id="GO:0016779">
    <property type="term" value="F:nucleotidyltransferase activity"/>
    <property type="evidence" value="ECO:0007669"/>
    <property type="project" value="UniProtKB-KW"/>
</dbReference>
<dbReference type="InterPro" id="IPR029044">
    <property type="entry name" value="Nucleotide-diphossugar_trans"/>
</dbReference>
<feature type="domain" description="HTH marR-type" evidence="4">
    <location>
        <begin position="5"/>
        <end position="62"/>
    </location>
</feature>
<dbReference type="RefSeq" id="WP_159524045.1">
    <property type="nucleotide sequence ID" value="NZ_CP053642.1"/>
</dbReference>
<dbReference type="KEGG" id="amam:HPC72_01995"/>
<keyword evidence="1 6" id="KW-0808">Transferase</keyword>
<evidence type="ECO:0000313" key="6">
    <source>
        <dbReference type="EMBL" id="QKD79187.1"/>
    </source>
</evidence>
<sequence length="608" mass="67923">MPGTLTQPQFDTLAALLRADAALTQRQIQESTGMSLGSVNAAVRECEAAGYIAERELTASGRAALEPYRVDNAIILAAGMSSRFAPISYERPKGILKVRGEVLVERQIRQLHEAGITDITIVVGYKKEYFFSLAERYGARIVVNKEYATRNNNGSLWLVKEDLANTYICSSDDYFTINPFESHVYQAYYSATYIAGPTQEWCLTTGAGGRITGATVGGADAWTMLGHAYFDRAFSTAFRTILESVYELPETAPKLWESIYLDHIKSLDMVIRKYPDGVIHEFDSIDELRTFDPAFMENIDSEVFENISTALGCERGQIGAFYPLKQGITNLSCHFSVGEDEYVYRHPGAGTNQLIDRRAEIEALRLAGELGLDSTFLAGDPEQGWKISRYVPDCRNLDVSNPSELERAMRMDRALHESGRELARSFDFVTEGLRYESLLAARGPIDIPGYDELRAKVLRLKEFADADGFGLAPSHNDFFPLNFLVDASGELSLIDWEYAGMSDVAADFGTMVVCAQLGAERAEDALGYYFGRTPTPVERRHFWSYVTFAGWCWYVWSLVKEVEGDDVGEWFLIYYRHAVDYVDSLLDSYISGTDLTGPPEALSARRSA</sequence>
<evidence type="ECO:0000259" key="4">
    <source>
        <dbReference type="Pfam" id="PF12802"/>
    </source>
</evidence>
<dbReference type="InterPro" id="IPR025877">
    <property type="entry name" value="MobA-like_NTP_Trfase"/>
</dbReference>
<dbReference type="Pfam" id="PF01636">
    <property type="entry name" value="APH"/>
    <property type="match status" value="1"/>
</dbReference>
<dbReference type="Gene3D" id="1.10.10.10">
    <property type="entry name" value="Winged helix-like DNA-binding domain superfamily/Winged helix DNA-binding domain"/>
    <property type="match status" value="1"/>
</dbReference>
<dbReference type="InterPro" id="IPR036388">
    <property type="entry name" value="WH-like_DNA-bd_sf"/>
</dbReference>
<organism evidence="6 7">
    <name type="scientific">Actinomyces marmotae</name>
    <dbReference type="NCBI Taxonomy" id="2737173"/>
    <lineage>
        <taxon>Bacteria</taxon>
        <taxon>Bacillati</taxon>
        <taxon>Actinomycetota</taxon>
        <taxon>Actinomycetes</taxon>
        <taxon>Actinomycetales</taxon>
        <taxon>Actinomycetaceae</taxon>
        <taxon>Actinomyces</taxon>
    </lineage>
</organism>
<keyword evidence="2" id="KW-0548">Nucleotidyltransferase</keyword>
<keyword evidence="7" id="KW-1185">Reference proteome</keyword>
<dbReference type="InterPro" id="IPR002575">
    <property type="entry name" value="Aminoglycoside_PTrfase"/>
</dbReference>
<dbReference type="Gene3D" id="3.30.200.20">
    <property type="entry name" value="Phosphorylase Kinase, domain 1"/>
    <property type="match status" value="1"/>
</dbReference>
<dbReference type="InterPro" id="IPR011009">
    <property type="entry name" value="Kinase-like_dom_sf"/>
</dbReference>
<dbReference type="PANTHER" id="PTHR43584:SF5">
    <property type="entry name" value="PROTEIN LICC"/>
    <property type="match status" value="1"/>
</dbReference>
<dbReference type="CDD" id="cd05151">
    <property type="entry name" value="ChoK-like"/>
    <property type="match status" value="1"/>
</dbReference>
<dbReference type="InterPro" id="IPR036390">
    <property type="entry name" value="WH_DNA-bd_sf"/>
</dbReference>
<evidence type="ECO:0000313" key="7">
    <source>
        <dbReference type="Proteomes" id="UP000504752"/>
    </source>
</evidence>
<name>A0A6M8B3F1_9ACTO</name>
<feature type="domain" description="MobA-like NTP transferase" evidence="5">
    <location>
        <begin position="73"/>
        <end position="149"/>
    </location>
</feature>
<dbReference type="Pfam" id="PF12804">
    <property type="entry name" value="NTP_transf_3"/>
    <property type="match status" value="1"/>
</dbReference>
<dbReference type="SUPFAM" id="SSF46785">
    <property type="entry name" value="Winged helix' DNA-binding domain"/>
    <property type="match status" value="1"/>
</dbReference>
<proteinExistence type="predicted"/>
<dbReference type="Proteomes" id="UP000504752">
    <property type="component" value="Chromosome"/>
</dbReference>
<dbReference type="Pfam" id="PF12802">
    <property type="entry name" value="MarR_2"/>
    <property type="match status" value="1"/>
</dbReference>
<gene>
    <name evidence="6" type="ORF">HPC72_01995</name>
</gene>
<evidence type="ECO:0000256" key="1">
    <source>
        <dbReference type="ARBA" id="ARBA00022679"/>
    </source>
</evidence>
<evidence type="ECO:0000259" key="3">
    <source>
        <dbReference type="Pfam" id="PF01636"/>
    </source>
</evidence>